<dbReference type="Pfam" id="PF06377">
    <property type="entry name" value="Adipokin_hormo"/>
    <property type="match status" value="1"/>
</dbReference>
<dbReference type="KEGG" id="bvk:117230800"/>
<evidence type="ECO:0000313" key="11">
    <source>
        <dbReference type="RefSeq" id="XP_033344480.1"/>
    </source>
</evidence>
<sequence length="167" mass="19351">VVGLRHDVFHRIHPGAKPDVLRCKLPRISRRGCWEPIKKSSAWLSSRSRVHFRRTHDLEDQKRAARSSRIALVALNAIPTDDMHRKVRLEFLVFSIILLLCLILNSGAEAQLNFSTGWGKRSQRLEWSAVRPECPSQARPSLEQLLNVYHLIQMEARKMLECRKPNE</sequence>
<evidence type="ECO:0000256" key="9">
    <source>
        <dbReference type="SAM" id="Phobius"/>
    </source>
</evidence>
<dbReference type="AlphaFoldDB" id="A0A6J3JWJ7"/>
<evidence type="ECO:0000256" key="7">
    <source>
        <dbReference type="ARBA" id="ARBA00023283"/>
    </source>
</evidence>
<dbReference type="RefSeq" id="XP_033344480.1">
    <property type="nucleotide sequence ID" value="XM_033488589.1"/>
</dbReference>
<keyword evidence="9" id="KW-1133">Transmembrane helix</keyword>
<reference evidence="11" key="1">
    <citation type="submission" date="2025-08" db="UniProtKB">
        <authorList>
            <consortium name="RefSeq"/>
        </authorList>
    </citation>
    <scope>IDENTIFICATION</scope>
    <source>
        <tissue evidence="11">Muscle</tissue>
    </source>
</reference>
<gene>
    <name evidence="11" type="primary">LOC117230800</name>
</gene>
<keyword evidence="5" id="KW-0732">Signal</keyword>
<evidence type="ECO:0000256" key="5">
    <source>
        <dbReference type="ARBA" id="ARBA00022729"/>
    </source>
</evidence>
<dbReference type="GO" id="GO:0007218">
    <property type="term" value="P:neuropeptide signaling pathway"/>
    <property type="evidence" value="ECO:0007669"/>
    <property type="project" value="UniProtKB-KW"/>
</dbReference>
<evidence type="ECO:0000256" key="2">
    <source>
        <dbReference type="ARBA" id="ARBA00006145"/>
    </source>
</evidence>
<organism evidence="10 11">
    <name type="scientific">Bombus vosnesenskii</name>
    <dbReference type="NCBI Taxonomy" id="207650"/>
    <lineage>
        <taxon>Eukaryota</taxon>
        <taxon>Metazoa</taxon>
        <taxon>Ecdysozoa</taxon>
        <taxon>Arthropoda</taxon>
        <taxon>Hexapoda</taxon>
        <taxon>Insecta</taxon>
        <taxon>Pterygota</taxon>
        <taxon>Neoptera</taxon>
        <taxon>Endopterygota</taxon>
        <taxon>Hymenoptera</taxon>
        <taxon>Apocrita</taxon>
        <taxon>Aculeata</taxon>
        <taxon>Apoidea</taxon>
        <taxon>Anthophila</taxon>
        <taxon>Apidae</taxon>
        <taxon>Bombus</taxon>
        <taxon>Pyrobombus</taxon>
    </lineage>
</organism>
<protein>
    <submittedName>
        <fullName evidence="11">Uncharacterized protein LOC117230800</fullName>
    </submittedName>
</protein>
<comment type="subcellular location">
    <subcellularLocation>
        <location evidence="1">Secreted</location>
    </subcellularLocation>
</comment>
<dbReference type="GO" id="GO:0005576">
    <property type="term" value="C:extracellular region"/>
    <property type="evidence" value="ECO:0007669"/>
    <property type="project" value="UniProtKB-SubCell"/>
</dbReference>
<keyword evidence="3" id="KW-0964">Secreted</keyword>
<accession>A0A6J3JWJ7</accession>
<evidence type="ECO:0000256" key="4">
    <source>
        <dbReference type="ARBA" id="ARBA00022702"/>
    </source>
</evidence>
<evidence type="ECO:0000256" key="1">
    <source>
        <dbReference type="ARBA" id="ARBA00004613"/>
    </source>
</evidence>
<evidence type="ECO:0000313" key="10">
    <source>
        <dbReference type="Proteomes" id="UP000504631"/>
    </source>
</evidence>
<proteinExistence type="inferred from homology"/>
<feature type="transmembrane region" description="Helical" evidence="9">
    <location>
        <begin position="91"/>
        <end position="108"/>
    </location>
</feature>
<dbReference type="PROSITE" id="PS00256">
    <property type="entry name" value="AKH"/>
    <property type="match status" value="1"/>
</dbReference>
<name>A0A6J3JWJ7_9HYME</name>
<keyword evidence="9" id="KW-0472">Membrane</keyword>
<keyword evidence="10" id="KW-1185">Reference proteome</keyword>
<dbReference type="Proteomes" id="UP000504631">
    <property type="component" value="Unplaced"/>
</dbReference>
<evidence type="ECO:0000256" key="3">
    <source>
        <dbReference type="ARBA" id="ARBA00022525"/>
    </source>
</evidence>
<feature type="non-terminal residue" evidence="11">
    <location>
        <position position="1"/>
    </location>
</feature>
<dbReference type="GO" id="GO:0005179">
    <property type="term" value="F:hormone activity"/>
    <property type="evidence" value="ECO:0007669"/>
    <property type="project" value="UniProtKB-KW"/>
</dbReference>
<dbReference type="InterPro" id="IPR002047">
    <property type="entry name" value="Adipokinetic_hormone_CS"/>
</dbReference>
<evidence type="ECO:0000256" key="6">
    <source>
        <dbReference type="ARBA" id="ARBA00022815"/>
    </source>
</evidence>
<keyword evidence="9" id="KW-0812">Transmembrane</keyword>
<keyword evidence="8" id="KW-0527">Neuropeptide</keyword>
<keyword evidence="4" id="KW-0372">Hormone</keyword>
<keyword evidence="6" id="KW-0027">Amidation</keyword>
<dbReference type="GeneID" id="117230800"/>
<dbReference type="InterPro" id="IPR010475">
    <property type="entry name" value="AKH/RPCH_hormone"/>
</dbReference>
<keyword evidence="7" id="KW-0873">Pyrrolidone carboxylic acid</keyword>
<comment type="similarity">
    <text evidence="2">Belongs to the AKH/HRTH/RPCH family.</text>
</comment>
<evidence type="ECO:0000256" key="8">
    <source>
        <dbReference type="ARBA" id="ARBA00023320"/>
    </source>
</evidence>